<evidence type="ECO:0000256" key="7">
    <source>
        <dbReference type="ARBA" id="ARBA00023157"/>
    </source>
</evidence>
<comment type="caution">
    <text evidence="9">The sequence shown here is derived from an EMBL/GenBank/DDBJ whole genome shotgun (WGS) entry which is preliminary data.</text>
</comment>
<dbReference type="PANTHER" id="PTHR33938">
    <property type="entry name" value="FERULOYL ESTERASE B-RELATED"/>
    <property type="match status" value="1"/>
</dbReference>
<dbReference type="RefSeq" id="WP_145889697.1">
    <property type="nucleotide sequence ID" value="NZ_VOBQ01000001.1"/>
</dbReference>
<dbReference type="PANTHER" id="PTHR33938:SF15">
    <property type="entry name" value="FERULOYL ESTERASE B-RELATED"/>
    <property type="match status" value="1"/>
</dbReference>
<accession>A0A562ZY89</accession>
<dbReference type="AlphaFoldDB" id="A0A562ZY89"/>
<dbReference type="GO" id="GO:0052689">
    <property type="term" value="F:carboxylic ester hydrolase activity"/>
    <property type="evidence" value="ECO:0007669"/>
    <property type="project" value="UniProtKB-KW"/>
</dbReference>
<evidence type="ECO:0000256" key="5">
    <source>
        <dbReference type="ARBA" id="ARBA00022801"/>
    </source>
</evidence>
<dbReference type="SUPFAM" id="SSF53474">
    <property type="entry name" value="alpha/beta-Hydrolases"/>
    <property type="match status" value="1"/>
</dbReference>
<evidence type="ECO:0000256" key="4">
    <source>
        <dbReference type="ARBA" id="ARBA00022729"/>
    </source>
</evidence>
<dbReference type="InterPro" id="IPR029058">
    <property type="entry name" value="AB_hydrolase_fold"/>
</dbReference>
<dbReference type="Pfam" id="PF07519">
    <property type="entry name" value="Tannase"/>
    <property type="match status" value="1"/>
</dbReference>
<proteinExistence type="inferred from homology"/>
<evidence type="ECO:0000256" key="2">
    <source>
        <dbReference type="ARBA" id="ARBA00022487"/>
    </source>
</evidence>
<dbReference type="OrthoDB" id="7062032at2"/>
<reference evidence="9 10" key="1">
    <citation type="submission" date="2019-07" db="EMBL/GenBank/DDBJ databases">
        <title>Caenimonas sedimenti sp. nov., isolated from activated sludge.</title>
        <authorList>
            <person name="Xu J."/>
        </authorList>
    </citation>
    <scope>NUCLEOTIDE SEQUENCE [LARGE SCALE GENOMIC DNA]</scope>
    <source>
        <strain evidence="9 10">HX-9-20</strain>
    </source>
</reference>
<keyword evidence="7" id="KW-1015">Disulfide bond</keyword>
<feature type="signal peptide" evidence="8">
    <location>
        <begin position="1"/>
        <end position="24"/>
    </location>
</feature>
<organism evidence="9 10">
    <name type="scientific">Caenimonas sedimenti</name>
    <dbReference type="NCBI Taxonomy" id="2596921"/>
    <lineage>
        <taxon>Bacteria</taxon>
        <taxon>Pseudomonadati</taxon>
        <taxon>Pseudomonadota</taxon>
        <taxon>Betaproteobacteria</taxon>
        <taxon>Burkholderiales</taxon>
        <taxon>Comamonadaceae</taxon>
        <taxon>Caenimonas</taxon>
    </lineage>
</organism>
<dbReference type="GO" id="GO:0046872">
    <property type="term" value="F:metal ion binding"/>
    <property type="evidence" value="ECO:0007669"/>
    <property type="project" value="UniProtKB-KW"/>
</dbReference>
<sequence length="539" mass="57120">MNPSFRSNNARASLAAAVAAAALAACGGSDNAPLPDVPELLSIDPVKACTMQGIGAVNLTADAKVTILEAAPGSTGTGPADKPYCLVKVLVEPQVNIWVTLPTAAWNGRFRAEGNGVYAGNTQLAAAVDSVRQGFVGVKTDTGHTGNSLSGAFGMAEPGKPNTQLQIDFAYRSEHLMAEVGKQLVRAYYDKDPVRSYWYGCSTGGRQGLMMAQRYPKDYDAILAGAPAVHWDRFQAYQIWPQVAMKAEAGGPLSAAKRTLATTRAVAACDAADGVTDGVIDDPRNCTYDPTKDAAITTASCTAADGTCLTGGEAKALQSIWGGARNTAGQLLWPGVERGADLGALAGAAPFPIPIDQARYWVYFDPNWDWNTLTLGNYEAFFNKNAEMVGPLMATDNPDLNAFKERGGKLIMYHGWNDNLIMPQGTLRYYDRMKQATARADEFSRLYMVPGMGHCGGGPGVNQFGQGSSGLVPATPDRDAFRALMAWSEKGVAPSSITAARIDNNATTRTRPLCPYPQVARYKGSGSTDDAANFSCVAP</sequence>
<evidence type="ECO:0000256" key="3">
    <source>
        <dbReference type="ARBA" id="ARBA00022723"/>
    </source>
</evidence>
<name>A0A562ZY89_9BURK</name>
<protein>
    <submittedName>
        <fullName evidence="9">Tannase/feruloyl esterase family alpha/beta hydrolase</fullName>
    </submittedName>
</protein>
<comment type="similarity">
    <text evidence="1">Belongs to the tannase family.</text>
</comment>
<keyword evidence="3" id="KW-0479">Metal-binding</keyword>
<dbReference type="Proteomes" id="UP000318199">
    <property type="component" value="Unassembled WGS sequence"/>
</dbReference>
<dbReference type="PROSITE" id="PS51257">
    <property type="entry name" value="PROKAR_LIPOPROTEIN"/>
    <property type="match status" value="1"/>
</dbReference>
<keyword evidence="6" id="KW-0106">Calcium</keyword>
<evidence type="ECO:0000256" key="6">
    <source>
        <dbReference type="ARBA" id="ARBA00022837"/>
    </source>
</evidence>
<evidence type="ECO:0000256" key="8">
    <source>
        <dbReference type="SAM" id="SignalP"/>
    </source>
</evidence>
<dbReference type="InterPro" id="IPR011118">
    <property type="entry name" value="Tannase/feruloyl_esterase"/>
</dbReference>
<keyword evidence="10" id="KW-1185">Reference proteome</keyword>
<dbReference type="EMBL" id="VOBQ01000001">
    <property type="protein sequence ID" value="TWO73275.1"/>
    <property type="molecule type" value="Genomic_DNA"/>
</dbReference>
<keyword evidence="5 9" id="KW-0378">Hydrolase</keyword>
<keyword evidence="4 8" id="KW-0732">Signal</keyword>
<dbReference type="Gene3D" id="3.40.50.1820">
    <property type="entry name" value="alpha/beta hydrolase"/>
    <property type="match status" value="1"/>
</dbReference>
<keyword evidence="2" id="KW-0719">Serine esterase</keyword>
<feature type="chain" id="PRO_5022233360" evidence="8">
    <location>
        <begin position="25"/>
        <end position="539"/>
    </location>
</feature>
<evidence type="ECO:0000313" key="10">
    <source>
        <dbReference type="Proteomes" id="UP000318199"/>
    </source>
</evidence>
<evidence type="ECO:0000313" key="9">
    <source>
        <dbReference type="EMBL" id="TWO73275.1"/>
    </source>
</evidence>
<gene>
    <name evidence="9" type="ORF">FN976_00010</name>
</gene>
<evidence type="ECO:0000256" key="1">
    <source>
        <dbReference type="ARBA" id="ARBA00006249"/>
    </source>
</evidence>